<evidence type="ECO:0000256" key="1">
    <source>
        <dbReference type="SAM" id="MobiDB-lite"/>
    </source>
</evidence>
<name>A0A9P1MWT8_9PELO</name>
<dbReference type="AlphaFoldDB" id="A0A9P1MWT8"/>
<sequence length="122" mass="13889">MSRKLSATNMNTNKSSTGKSAEKALFDKTQNNSPTSEEYDEVIKIEIKFGDLINLDPLLKLIKLLEKDLEARQISPPTPTESQKESKKVLAPIPTQELSPKKFDKERKRREYVRGSELKSPQ</sequence>
<accession>A0A9P1MWT8</accession>
<protein>
    <submittedName>
        <fullName evidence="2">Uncharacterized protein</fullName>
    </submittedName>
</protein>
<organism evidence="2 3">
    <name type="scientific">Caenorhabditis angaria</name>
    <dbReference type="NCBI Taxonomy" id="860376"/>
    <lineage>
        <taxon>Eukaryota</taxon>
        <taxon>Metazoa</taxon>
        <taxon>Ecdysozoa</taxon>
        <taxon>Nematoda</taxon>
        <taxon>Chromadorea</taxon>
        <taxon>Rhabditida</taxon>
        <taxon>Rhabditina</taxon>
        <taxon>Rhabditomorpha</taxon>
        <taxon>Rhabditoidea</taxon>
        <taxon>Rhabditidae</taxon>
        <taxon>Peloderinae</taxon>
        <taxon>Caenorhabditis</taxon>
    </lineage>
</organism>
<proteinExistence type="predicted"/>
<dbReference type="EMBL" id="CANHGI010000002">
    <property type="protein sequence ID" value="CAI5442612.1"/>
    <property type="molecule type" value="Genomic_DNA"/>
</dbReference>
<feature type="region of interest" description="Disordered" evidence="1">
    <location>
        <begin position="1"/>
        <end position="38"/>
    </location>
</feature>
<comment type="caution">
    <text evidence="2">The sequence shown here is derived from an EMBL/GenBank/DDBJ whole genome shotgun (WGS) entry which is preliminary data.</text>
</comment>
<evidence type="ECO:0000313" key="3">
    <source>
        <dbReference type="Proteomes" id="UP001152747"/>
    </source>
</evidence>
<evidence type="ECO:0000313" key="2">
    <source>
        <dbReference type="EMBL" id="CAI5442612.1"/>
    </source>
</evidence>
<keyword evidence="3" id="KW-1185">Reference proteome</keyword>
<dbReference type="Proteomes" id="UP001152747">
    <property type="component" value="Unassembled WGS sequence"/>
</dbReference>
<feature type="region of interest" description="Disordered" evidence="1">
    <location>
        <begin position="70"/>
        <end position="122"/>
    </location>
</feature>
<feature type="compositionally biased region" description="Polar residues" evidence="1">
    <location>
        <begin position="1"/>
        <end position="19"/>
    </location>
</feature>
<feature type="compositionally biased region" description="Basic and acidic residues" evidence="1">
    <location>
        <begin position="112"/>
        <end position="122"/>
    </location>
</feature>
<reference evidence="2" key="1">
    <citation type="submission" date="2022-11" db="EMBL/GenBank/DDBJ databases">
        <authorList>
            <person name="Kikuchi T."/>
        </authorList>
    </citation>
    <scope>NUCLEOTIDE SEQUENCE</scope>
    <source>
        <strain evidence="2">PS1010</strain>
    </source>
</reference>
<gene>
    <name evidence="2" type="ORF">CAMP_LOCUS5249</name>
</gene>